<dbReference type="PATRIC" id="fig|270498.16.peg.2222"/>
<dbReference type="Gene3D" id="1.10.530.10">
    <property type="match status" value="1"/>
</dbReference>
<protein>
    <submittedName>
        <fullName evidence="5">N-acetylmuramoyl-L-alanine amidase</fullName>
        <ecNumber evidence="5">3.5.1.28</ecNumber>
    </submittedName>
</protein>
<dbReference type="RefSeq" id="WP_046444255.1">
    <property type="nucleotide sequence ID" value="NZ_LAYJ01000112.1"/>
</dbReference>
<feature type="transmembrane region" description="Helical" evidence="3">
    <location>
        <begin position="7"/>
        <end position="29"/>
    </location>
</feature>
<dbReference type="SUPFAM" id="SSF53187">
    <property type="entry name" value="Zn-dependent exopeptidases"/>
    <property type="match status" value="1"/>
</dbReference>
<keyword evidence="3" id="KW-1133">Transmembrane helix</keyword>
<gene>
    <name evidence="5" type="ORF">CHK_2473</name>
</gene>
<dbReference type="SMART" id="SM00646">
    <property type="entry name" value="Ami_3"/>
    <property type="match status" value="1"/>
</dbReference>
<feature type="region of interest" description="Disordered" evidence="2">
    <location>
        <begin position="1592"/>
        <end position="1665"/>
    </location>
</feature>
<dbReference type="STRING" id="270498.CHK_2473"/>
<evidence type="ECO:0000313" key="5">
    <source>
        <dbReference type="EMBL" id="KKI50410.1"/>
    </source>
</evidence>
<dbReference type="PANTHER" id="PTHR30404">
    <property type="entry name" value="N-ACETYLMURAMOYL-L-ALANINE AMIDASE"/>
    <property type="match status" value="1"/>
</dbReference>
<dbReference type="Pfam" id="PF12245">
    <property type="entry name" value="Big_3_2"/>
    <property type="match status" value="2"/>
</dbReference>
<dbReference type="OrthoDB" id="9763643at2"/>
<dbReference type="EC" id="3.5.1.28" evidence="5"/>
<evidence type="ECO:0000259" key="4">
    <source>
        <dbReference type="SMART" id="SM00646"/>
    </source>
</evidence>
<evidence type="ECO:0000256" key="1">
    <source>
        <dbReference type="ARBA" id="ARBA00022801"/>
    </source>
</evidence>
<feature type="domain" description="MurNAc-LAA" evidence="4">
    <location>
        <begin position="118"/>
        <end position="238"/>
    </location>
</feature>
<evidence type="ECO:0000256" key="3">
    <source>
        <dbReference type="SAM" id="Phobius"/>
    </source>
</evidence>
<dbReference type="Pfam" id="PF01520">
    <property type="entry name" value="Amidase_3"/>
    <property type="match status" value="1"/>
</dbReference>
<dbReference type="PANTHER" id="PTHR30404:SF0">
    <property type="entry name" value="N-ACETYLMURAMOYL-L-ALANINE AMIDASE AMIC"/>
    <property type="match status" value="1"/>
</dbReference>
<reference evidence="5 6" key="1">
    <citation type="submission" date="2015-04" db="EMBL/GenBank/DDBJ databases">
        <title>Draft genome sequence of bacteremic isolate Catabacter hongkongensis type strain HKU16T.</title>
        <authorList>
            <person name="Lau S.K."/>
            <person name="Teng J.L."/>
            <person name="Huang Y."/>
            <person name="Curreem S.O."/>
            <person name="Tsui S.K."/>
            <person name="Woo P.C."/>
        </authorList>
    </citation>
    <scope>NUCLEOTIDE SEQUENCE [LARGE SCALE GENOMIC DNA]</scope>
    <source>
        <strain evidence="5 6">HKU16</strain>
    </source>
</reference>
<dbReference type="Gene3D" id="2.60.40.3760">
    <property type="match status" value="8"/>
</dbReference>
<dbReference type="Pfam" id="PF08481">
    <property type="entry name" value="GBS_Bsp-like"/>
    <property type="match status" value="4"/>
</dbReference>
<keyword evidence="3" id="KW-0812">Transmembrane</keyword>
<evidence type="ECO:0000256" key="2">
    <source>
        <dbReference type="SAM" id="MobiDB-lite"/>
    </source>
</evidence>
<dbReference type="GO" id="GO:0030288">
    <property type="term" value="C:outer membrane-bounded periplasmic space"/>
    <property type="evidence" value="ECO:0007669"/>
    <property type="project" value="TreeGrafter"/>
</dbReference>
<dbReference type="CDD" id="cd02696">
    <property type="entry name" value="MurNAc-LAA"/>
    <property type="match status" value="1"/>
</dbReference>
<organism evidence="5 6">
    <name type="scientific">Christensenella hongkongensis</name>
    <dbReference type="NCBI Taxonomy" id="270498"/>
    <lineage>
        <taxon>Bacteria</taxon>
        <taxon>Bacillati</taxon>
        <taxon>Bacillota</taxon>
        <taxon>Clostridia</taxon>
        <taxon>Christensenellales</taxon>
        <taxon>Christensenellaceae</taxon>
        <taxon>Christensenella</taxon>
    </lineage>
</organism>
<dbReference type="GO" id="GO:0009253">
    <property type="term" value="P:peptidoglycan catabolic process"/>
    <property type="evidence" value="ECO:0007669"/>
    <property type="project" value="InterPro"/>
</dbReference>
<dbReference type="InterPro" id="IPR013688">
    <property type="entry name" value="GBS_Bsp-like"/>
</dbReference>
<comment type="caution">
    <text evidence="5">The sequence shown here is derived from an EMBL/GenBank/DDBJ whole genome shotgun (WGS) entry which is preliminary data.</text>
</comment>
<dbReference type="GO" id="GO:0008745">
    <property type="term" value="F:N-acetylmuramoyl-L-alanine amidase activity"/>
    <property type="evidence" value="ECO:0007669"/>
    <property type="project" value="UniProtKB-EC"/>
</dbReference>
<name>A0A0M2NJI2_9FIRM</name>
<dbReference type="InterPro" id="IPR050695">
    <property type="entry name" value="N-acetylmuramoyl_amidase_3"/>
</dbReference>
<keyword evidence="3" id="KW-0472">Membrane</keyword>
<dbReference type="InterPro" id="IPR022038">
    <property type="entry name" value="Ig-like_bact"/>
</dbReference>
<dbReference type="EMBL" id="LAYJ01000112">
    <property type="protein sequence ID" value="KKI50410.1"/>
    <property type="molecule type" value="Genomic_DNA"/>
</dbReference>
<feature type="region of interest" description="Disordered" evidence="2">
    <location>
        <begin position="1405"/>
        <end position="1431"/>
    </location>
</feature>
<evidence type="ECO:0000313" key="6">
    <source>
        <dbReference type="Proteomes" id="UP000034076"/>
    </source>
</evidence>
<dbReference type="Proteomes" id="UP000034076">
    <property type="component" value="Unassembled WGS sequence"/>
</dbReference>
<dbReference type="Gene3D" id="3.40.630.40">
    <property type="entry name" value="Zn-dependent exopeptidases"/>
    <property type="match status" value="1"/>
</dbReference>
<proteinExistence type="predicted"/>
<dbReference type="InterPro" id="IPR002901">
    <property type="entry name" value="MGlyc_endo_b_GlcNAc-like_dom"/>
</dbReference>
<sequence length="1665" mass="179419">MTRKSPIFVFISIFITISIFFTSYCIFPISKAEAASADKIIVIDPGHGMSDPGAIGINGTQESDVNAQLAYKTAKELKSRGYTVYLTHRVDKWVSGATDIPVLLNYDKDKYDFSTELAAEANKVQPDLYISIHHNSYESSSASGNEVYYTTNQNSLFVSRSIDLANMIFNGIGSLGIYRKRSVKNFAETTGRDAPIKYVNAPAVVVETAFLTNPTDYANIVSSSVQSKVSGKIADGVDQFIQKYPNKLSLDSTPPTMTSMSAGTADPTMAMAFAVAAVGVTDPSGVKEVEFKVWPNNLSESSARIYKGNIAASGNWEAYIDLNPFGNGLNAYYIDAYGTDAYGNKGKMGRLIVNRASDDGTISAQKLTFGATDPCYAENMAILVEGVTAVRGVKEVQIVAYNTAHKSSTMQIYNAWDSGNGQWSAYFDLSQHGNQYGTYNFDVYVKDPAGARTKVLPTKSITFLKDTVGPTSDGVYFGTPNPTAMDGFVVQARNVADVHGVSSVNFKVWPQSKGESAAVTITGNNKGNGTWEAYFSAQALFGGMKDTYYFKAIGTDGYGNVSEMAQNSVQLIADTVSPTIGALSYGATDPTAASGFAIQVSGVNDNFGVADVTFEIWRESDGDSSKKVLKASDKGNGTWDAYFSTSGVGKYIIEAYATDWAGNKSARLRKTITIQSDVVPPTVGSLGIGTSDPTEQQAFAVIANDVTDINGVKSVVLEVFREADGEASKISLPMNQNGNSWSVYFNFDVCNGGKPGKYIFRIVATDNKGNSGVAAQGSRTLSGDGEGPEIGNVTFGTTKPEVQRGFAVQVSDIVDSSGVASVTAEVWDDTTGVNGKKTYQMNAKGNGVYDMYFSMGAFSYRAGTYTFNFTATDQKGNKTSKQETLVVTGVAGASKTDGIIFGTTNPTQRVDTAIQVNKVTEGFGVQSVKLAIWPNSKGQGAAKWYNCNNDGTGNWSAYFHISGFGYTLGDYTVEAHVVDKTGVDYVVDKKTLTFERQAASGKLSIGATDPTVSQAFAIAGTEITSPYGISTVETKIWNEQEGEENAKTYTMASNGNGSYSQYFNISEHNYTYGTYHVELYSTDMLGKKDKLDEKTVTVEKDPSLPNMSGLSFGAADPTTSRAFAVSASNVTAPAGISKVQFKVWSAASGGSDAIIYDANNDGKGNWSIYFAISNYNNRYGKYIFQVIGTDNNGTSNIMGMGSRVVVNTNTHDIMGISDAAKAQMVNLFKQKTTLTEATFRQRYGMEIEDFVGLYISEAAMEGVRADVAFAQMCLETGYLKYGGDVKWEQYNFAGIGATGGGAGGATFATVQIGIRAQIQHLKAYASTAALNNACVDPRFSLVSRGSATTVEALGGKWATDLNYGSKIVTIMDSFLNASTMLSSEPMTMVLSPEEETLPQEENAIETPGLDEPEVSNPPVEEDNTPEIMSGVNPSVTKEQAVQYLRELDVENLYGISAEEFVSIYWTEAEIEGVDFGIAFAQALKETGNMSSDEQEEANNPGGLYSKDDSRKIRFATIEEGIRAHIQQLKCYASEEELKQELCDPTWDEQIRGTAKTVGAFCKAKEYNSEYYSGWVEIWNKMKNIVISGAEDDLPLPKPTPTVGAEESKNPNDVPPESIVAPDTETSEEQEVESNDRQNNEMLGESNLDKAQNTEDPSISAGETGP</sequence>
<feature type="compositionally biased region" description="Acidic residues" evidence="2">
    <location>
        <begin position="1408"/>
        <end position="1424"/>
    </location>
</feature>
<dbReference type="GO" id="GO:0004040">
    <property type="term" value="F:amidase activity"/>
    <property type="evidence" value="ECO:0007669"/>
    <property type="project" value="InterPro"/>
</dbReference>
<accession>A0A0M2NJI2</accession>
<dbReference type="Pfam" id="PF01832">
    <property type="entry name" value="Glucosaminidase"/>
    <property type="match status" value="2"/>
</dbReference>
<keyword evidence="6" id="KW-1185">Reference proteome</keyword>
<dbReference type="InterPro" id="IPR002508">
    <property type="entry name" value="MurNAc-LAA_cat"/>
</dbReference>
<keyword evidence="1 5" id="KW-0378">Hydrolase</keyword>